<evidence type="ECO:0000313" key="1">
    <source>
        <dbReference type="EMBL" id="GLI32781.1"/>
    </source>
</evidence>
<dbReference type="EMBL" id="BSDR01000001">
    <property type="protein sequence ID" value="GLI32781.1"/>
    <property type="molecule type" value="Genomic_DNA"/>
</dbReference>
<protein>
    <submittedName>
        <fullName evidence="1">Uncharacterized protein</fullName>
    </submittedName>
</protein>
<proteinExistence type="predicted"/>
<accession>A0A9W6FTA8</accession>
<keyword evidence="2" id="KW-1185">Reference proteome</keyword>
<reference evidence="1" key="1">
    <citation type="submission" date="2022-12" db="EMBL/GenBank/DDBJ databases">
        <title>Reference genome sequencing for broad-spectrum identification of bacterial and archaeal isolates by mass spectrometry.</title>
        <authorList>
            <person name="Sekiguchi Y."/>
            <person name="Tourlousse D.M."/>
        </authorList>
    </citation>
    <scope>NUCLEOTIDE SEQUENCE</scope>
    <source>
        <strain evidence="1">ASRB1</strain>
    </source>
</reference>
<dbReference type="AlphaFoldDB" id="A0A9W6FTA8"/>
<organism evidence="1 2">
    <name type="scientific">Desulforhabdus amnigena</name>
    <dbReference type="NCBI Taxonomy" id="40218"/>
    <lineage>
        <taxon>Bacteria</taxon>
        <taxon>Pseudomonadati</taxon>
        <taxon>Thermodesulfobacteriota</taxon>
        <taxon>Syntrophobacteria</taxon>
        <taxon>Syntrophobacterales</taxon>
        <taxon>Syntrophobacteraceae</taxon>
        <taxon>Desulforhabdus</taxon>
    </lineage>
</organism>
<dbReference type="Proteomes" id="UP001144372">
    <property type="component" value="Unassembled WGS sequence"/>
</dbReference>
<gene>
    <name evidence="1" type="ORF">DAMNIGENAA_02140</name>
</gene>
<comment type="caution">
    <text evidence="1">The sequence shown here is derived from an EMBL/GenBank/DDBJ whole genome shotgun (WGS) entry which is preliminary data.</text>
</comment>
<sequence length="62" mass="6627">MAETLEAGPHLDFNAFMDACGADADMHGVKLTAKCKKLLQSDLCCTGDRPVAPTARSHLRPV</sequence>
<name>A0A9W6FTA8_9BACT</name>
<evidence type="ECO:0000313" key="2">
    <source>
        <dbReference type="Proteomes" id="UP001144372"/>
    </source>
</evidence>